<name>A0A399QXB6_9PROT</name>
<evidence type="ECO:0000313" key="1">
    <source>
        <dbReference type="EMBL" id="RIJ23423.1"/>
    </source>
</evidence>
<protein>
    <submittedName>
        <fullName evidence="1">Uncharacterized protein</fullName>
    </submittedName>
</protein>
<proteinExistence type="predicted"/>
<dbReference type="EMBL" id="QWGB01000005">
    <property type="protein sequence ID" value="RIJ23423.1"/>
    <property type="molecule type" value="Genomic_DNA"/>
</dbReference>
<reference evidence="1 2" key="1">
    <citation type="submission" date="2018-08" db="EMBL/GenBank/DDBJ databases">
        <title>Henriciella mobilis sp. nov., isolated from seawater.</title>
        <authorList>
            <person name="Cheng H."/>
            <person name="Wu Y.-H."/>
            <person name="Xu X.-W."/>
            <person name="Guo L.-L."/>
        </authorList>
    </citation>
    <scope>NUCLEOTIDE SEQUENCE [LARGE SCALE GENOMIC DNA]</scope>
    <source>
        <strain evidence="1 2">CCUG66934</strain>
    </source>
</reference>
<dbReference type="Proteomes" id="UP000265431">
    <property type="component" value="Unassembled WGS sequence"/>
</dbReference>
<evidence type="ECO:0000313" key="2">
    <source>
        <dbReference type="Proteomes" id="UP000265431"/>
    </source>
</evidence>
<comment type="caution">
    <text evidence="1">The sequence shown here is derived from an EMBL/GenBank/DDBJ whole genome shotgun (WGS) entry which is preliminary data.</text>
</comment>
<gene>
    <name evidence="1" type="ORF">D1224_03925</name>
</gene>
<dbReference type="AlphaFoldDB" id="A0A399QXB6"/>
<keyword evidence="2" id="KW-1185">Reference proteome</keyword>
<organism evidence="1 2">
    <name type="scientific">Henriciella barbarensis</name>
    <dbReference type="NCBI Taxonomy" id="86342"/>
    <lineage>
        <taxon>Bacteria</taxon>
        <taxon>Pseudomonadati</taxon>
        <taxon>Pseudomonadota</taxon>
        <taxon>Alphaproteobacteria</taxon>
        <taxon>Hyphomonadales</taxon>
        <taxon>Hyphomonadaceae</taxon>
        <taxon>Henriciella</taxon>
    </lineage>
</organism>
<sequence>MQLSTRFMTTRIQTQTIPPLTVETDSRASFTADALDAAALCALSIRAMQAAATTLAGAASAKLVSISHDVTGTSFDGGSAAVESRADRQTRTLIFMGAELSSPAGLHVRSTAIFRLDAA</sequence>
<accession>A0A399QXB6</accession>